<dbReference type="InterPro" id="IPR008166">
    <property type="entry name" value="Glyco_transf_92"/>
</dbReference>
<keyword evidence="5 9" id="KW-0812">Transmembrane</keyword>
<keyword evidence="4" id="KW-0808">Transferase</keyword>
<evidence type="ECO:0000256" key="9">
    <source>
        <dbReference type="SAM" id="Phobius"/>
    </source>
</evidence>
<evidence type="ECO:0000256" key="5">
    <source>
        <dbReference type="ARBA" id="ARBA00022692"/>
    </source>
</evidence>
<keyword evidence="7 9" id="KW-0472">Membrane</keyword>
<evidence type="ECO:0000256" key="2">
    <source>
        <dbReference type="ARBA" id="ARBA00007647"/>
    </source>
</evidence>
<accession>A0A484B3K5</accession>
<feature type="compositionally biased region" description="Polar residues" evidence="8">
    <location>
        <begin position="744"/>
        <end position="753"/>
    </location>
</feature>
<dbReference type="PANTHER" id="PTHR21461:SF40">
    <property type="entry name" value="GLYCOSYLTRANSFERASE FAMILY 92 PROTEIN"/>
    <property type="match status" value="1"/>
</dbReference>
<proteinExistence type="inferred from homology"/>
<feature type="compositionally biased region" description="Polar residues" evidence="8">
    <location>
        <begin position="805"/>
        <end position="836"/>
    </location>
</feature>
<reference evidence="10 11" key="1">
    <citation type="journal article" date="2019" name="J. Hered.">
        <title>An Improved Genome Assembly for Drosophila navojoa, the Basal Species in the mojavensis Cluster.</title>
        <authorList>
            <person name="Vanderlinde T."/>
            <person name="Dupim E.G."/>
            <person name="Nazario-Yepiz N.O."/>
            <person name="Carvalho A.B."/>
        </authorList>
    </citation>
    <scope>NUCLEOTIDE SEQUENCE [LARGE SCALE GENOMIC DNA]</scope>
    <source>
        <strain evidence="10">Navoj_Jal97</strain>
        <tissue evidence="10">Whole organism</tissue>
    </source>
</reference>
<evidence type="ECO:0000256" key="1">
    <source>
        <dbReference type="ARBA" id="ARBA00004167"/>
    </source>
</evidence>
<feature type="compositionally biased region" description="Basic residues" evidence="8">
    <location>
        <begin position="53"/>
        <end position="72"/>
    </location>
</feature>
<feature type="compositionally biased region" description="Low complexity" evidence="8">
    <location>
        <begin position="20"/>
        <end position="42"/>
    </location>
</feature>
<evidence type="ECO:0008006" key="12">
    <source>
        <dbReference type="Google" id="ProtNLM"/>
    </source>
</evidence>
<name>A0A484B3K5_DRONA</name>
<feature type="region of interest" description="Disordered" evidence="8">
    <location>
        <begin position="1"/>
        <end position="93"/>
    </location>
</feature>
<dbReference type="OrthoDB" id="2526284at2759"/>
<evidence type="ECO:0000256" key="7">
    <source>
        <dbReference type="ARBA" id="ARBA00023136"/>
    </source>
</evidence>
<dbReference type="EMBL" id="LSRL02000160">
    <property type="protein sequence ID" value="TDG43343.1"/>
    <property type="molecule type" value="Genomic_DNA"/>
</dbReference>
<dbReference type="GO" id="GO:0005737">
    <property type="term" value="C:cytoplasm"/>
    <property type="evidence" value="ECO:0007669"/>
    <property type="project" value="TreeGrafter"/>
</dbReference>
<evidence type="ECO:0000313" key="11">
    <source>
        <dbReference type="Proteomes" id="UP000295192"/>
    </source>
</evidence>
<evidence type="ECO:0000256" key="3">
    <source>
        <dbReference type="ARBA" id="ARBA00022676"/>
    </source>
</evidence>
<feature type="compositionally biased region" description="Polar residues" evidence="8">
    <location>
        <begin position="765"/>
        <end position="774"/>
    </location>
</feature>
<dbReference type="Proteomes" id="UP000295192">
    <property type="component" value="Unassembled WGS sequence"/>
</dbReference>
<gene>
    <name evidence="10" type="ORF">AWZ03_010211</name>
</gene>
<feature type="compositionally biased region" description="Low complexity" evidence="8">
    <location>
        <begin position="784"/>
        <end position="800"/>
    </location>
</feature>
<feature type="transmembrane region" description="Helical" evidence="9">
    <location>
        <begin position="100"/>
        <end position="123"/>
    </location>
</feature>
<dbReference type="Pfam" id="PF01697">
    <property type="entry name" value="Glyco_transf_92"/>
    <property type="match status" value="1"/>
</dbReference>
<keyword evidence="11" id="KW-1185">Reference proteome</keyword>
<dbReference type="GO" id="GO:0016757">
    <property type="term" value="F:glycosyltransferase activity"/>
    <property type="evidence" value="ECO:0007669"/>
    <property type="project" value="UniProtKB-KW"/>
</dbReference>
<comment type="similarity">
    <text evidence="2">Belongs to the glycosyltransferase 92 family.</text>
</comment>
<organism evidence="10 11">
    <name type="scientific">Drosophila navojoa</name>
    <name type="common">Fruit fly</name>
    <dbReference type="NCBI Taxonomy" id="7232"/>
    <lineage>
        <taxon>Eukaryota</taxon>
        <taxon>Metazoa</taxon>
        <taxon>Ecdysozoa</taxon>
        <taxon>Arthropoda</taxon>
        <taxon>Hexapoda</taxon>
        <taxon>Insecta</taxon>
        <taxon>Pterygota</taxon>
        <taxon>Neoptera</taxon>
        <taxon>Endopterygota</taxon>
        <taxon>Diptera</taxon>
        <taxon>Brachycera</taxon>
        <taxon>Muscomorpha</taxon>
        <taxon>Ephydroidea</taxon>
        <taxon>Drosophilidae</taxon>
        <taxon>Drosophila</taxon>
    </lineage>
</organism>
<dbReference type="AlphaFoldDB" id="A0A484B3K5"/>
<evidence type="ECO:0000313" key="10">
    <source>
        <dbReference type="EMBL" id="TDG43343.1"/>
    </source>
</evidence>
<keyword evidence="6 9" id="KW-1133">Transmembrane helix</keyword>
<evidence type="ECO:0000256" key="6">
    <source>
        <dbReference type="ARBA" id="ARBA00022989"/>
    </source>
</evidence>
<protein>
    <recommendedName>
        <fullName evidence="12">Glycosyltransferase family 92 protein</fullName>
    </recommendedName>
</protein>
<keyword evidence="3" id="KW-0328">Glycosyltransferase</keyword>
<feature type="region of interest" description="Disordered" evidence="8">
    <location>
        <begin position="393"/>
        <end position="428"/>
    </location>
</feature>
<dbReference type="PANTHER" id="PTHR21461">
    <property type="entry name" value="GLYCOSYLTRANSFERASE FAMILY 92 PROTEIN"/>
    <property type="match status" value="1"/>
</dbReference>
<evidence type="ECO:0000256" key="4">
    <source>
        <dbReference type="ARBA" id="ARBA00022679"/>
    </source>
</evidence>
<dbReference type="OMA" id="VNILPWN"/>
<sequence>MLGSRSPPAYKPLASGSGGSASAINLSSSSKSSSNSSHSGHSYPQAYAGHSHACYHHQQQHQHQHQHSHHSQHSQGSRTSLTPTMKRGKKNWGSRERSSMSFLIVILFFAVFGLIILTEVFMIDERSHSGLMAMRAGGGGGASLGGRLGDAMPDYDNVKDDYDLDDSILSDNKLGFIQFRDNKLKIQEAAGADGQRPRYAGMLLNGGVGAGEGNGAGAFGVGVAGASNGLSMPLIPWGQLLPAQVEETLPHFPFGTAPGDGAWQVVNGTRFKFFVYSAYFDRRDGARLVRVVGATKTRGPERVWCRFWYGPTTYNSSEPFPSAARAKYTSATVMARVKIIRENWNLKYSACFVLCPVRAPLLEVPQFVSVVSRLRAPPGNLITLRNTDQDADFAQQPVPPASASNTSAAGHSGATRRPNAQGPPSGEQIPDRIAVCVKPFHFSYDQALYLMEYLEFYALLGVSHFTFYNHTLGPHASCVLQSYQQGQVPGNLTAFDWEPLQPAEAAGNATPRVLKSLHYQRPTVSILPWNLRMRSQKEIRTEGLFAALNDCLYRTMYRYKYLALVDLDEFIVPRYTDTLNELLSSLNQRFRNRNTGAYSFQNAFYYLQFADDPLASSGISGGSDQLASVRASLVTQRKTRRRYKLHPQKQRSKYICKPEAVVEAGNHFVWEFSPGMGSLNVPPKEAILQHYRVCEFGGNDCIKAPSILDRTTTKYVNRLVQRVDAVYRHLRQRCDLPALPTLPKRSSAQAQEQQHNEKPKLLQQMRESNAQQSQKEQHDHKDPSASLKAATSATTKQQQQHQVRKPTTTTTAPLQGKSGAQSPQGAATMTARTTANDPLKQQLPPPANVRKKRKLIVFELDDMGVPIARVEYH</sequence>
<evidence type="ECO:0000256" key="8">
    <source>
        <dbReference type="SAM" id="MobiDB-lite"/>
    </source>
</evidence>
<comment type="caution">
    <text evidence="10">The sequence shown here is derived from an EMBL/GenBank/DDBJ whole genome shotgun (WGS) entry which is preliminary data.</text>
</comment>
<feature type="region of interest" description="Disordered" evidence="8">
    <location>
        <begin position="738"/>
        <end position="846"/>
    </location>
</feature>
<dbReference type="GO" id="GO:0016020">
    <property type="term" value="C:membrane"/>
    <property type="evidence" value="ECO:0007669"/>
    <property type="project" value="UniProtKB-SubCell"/>
</dbReference>
<comment type="subcellular location">
    <subcellularLocation>
        <location evidence="1">Membrane</location>
        <topology evidence="1">Single-pass membrane protein</topology>
    </subcellularLocation>
</comment>